<proteinExistence type="predicted"/>
<keyword evidence="3 6" id="KW-0812">Transmembrane</keyword>
<dbReference type="AlphaFoldDB" id="A0A2G4YPX4"/>
<evidence type="ECO:0000256" key="4">
    <source>
        <dbReference type="ARBA" id="ARBA00022989"/>
    </source>
</evidence>
<dbReference type="RefSeq" id="WP_099473244.1">
    <property type="nucleotide sequence ID" value="NZ_CP041025.1"/>
</dbReference>
<dbReference type="GO" id="GO:0032153">
    <property type="term" value="C:cell division site"/>
    <property type="evidence" value="ECO:0007669"/>
    <property type="project" value="TreeGrafter"/>
</dbReference>
<comment type="subcellular location">
    <subcellularLocation>
        <location evidence="1">Cell membrane</location>
        <topology evidence="1">Multi-pass membrane protein</topology>
    </subcellularLocation>
</comment>
<evidence type="ECO:0000313" key="9">
    <source>
        <dbReference type="Proteomes" id="UP000229730"/>
    </source>
</evidence>
<dbReference type="Pfam" id="PF02687">
    <property type="entry name" value="FtsX"/>
    <property type="match status" value="1"/>
</dbReference>
<dbReference type="Proteomes" id="UP000229730">
    <property type="component" value="Unassembled WGS sequence"/>
</dbReference>
<evidence type="ECO:0000256" key="6">
    <source>
        <dbReference type="SAM" id="Phobius"/>
    </source>
</evidence>
<gene>
    <name evidence="8" type="ORF">CRD36_11160</name>
</gene>
<sequence>MTAIVKFLPEEKSHEATRLLPYVMAVMVYLSALALMGSLMLHKGFGDWTESLSNRLTVQVTQADKTRRDAMVDDVTALLKQTPGIKAVRRLSDAEIDELLEPWLGVGNVAEDLPIPALLDVTVSRDIALNLDALRQQMQQISPDISLDDHQKWLGRFLRLMDTVEYTALGILILVILATICIVIFGTKAGMAEHRDTISIIHHLGAHDHMIARAYQNRFMKYGLTGGIIGLVLAFITLVSLIYLSRDVASGLVKTPELPVMESAALLVIPLFAALISMLTARITVLRDLGRMV</sequence>
<dbReference type="PANTHER" id="PTHR47755:SF1">
    <property type="entry name" value="CELL DIVISION PROTEIN FTSX"/>
    <property type="match status" value="1"/>
</dbReference>
<keyword evidence="4 6" id="KW-1133">Transmembrane helix</keyword>
<dbReference type="GO" id="GO:0051301">
    <property type="term" value="P:cell division"/>
    <property type="evidence" value="ECO:0007669"/>
    <property type="project" value="InterPro"/>
</dbReference>
<dbReference type="EMBL" id="PDEM01000024">
    <property type="protein sequence ID" value="PHZ84368.1"/>
    <property type="molecule type" value="Genomic_DNA"/>
</dbReference>
<feature type="transmembrane region" description="Helical" evidence="6">
    <location>
        <begin position="264"/>
        <end position="285"/>
    </location>
</feature>
<feature type="transmembrane region" description="Helical" evidence="6">
    <location>
        <begin position="20"/>
        <end position="41"/>
    </location>
</feature>
<dbReference type="InterPro" id="IPR004513">
    <property type="entry name" value="FtsX"/>
</dbReference>
<accession>A0A2G4YPX4</accession>
<feature type="domain" description="ABC3 transporter permease C-terminal" evidence="7">
    <location>
        <begin position="171"/>
        <end position="281"/>
    </location>
</feature>
<evidence type="ECO:0000256" key="2">
    <source>
        <dbReference type="ARBA" id="ARBA00022475"/>
    </source>
</evidence>
<dbReference type="GO" id="GO:0005886">
    <property type="term" value="C:plasma membrane"/>
    <property type="evidence" value="ECO:0007669"/>
    <property type="project" value="UniProtKB-SubCell"/>
</dbReference>
<reference evidence="8 9" key="1">
    <citation type="submission" date="2017-10" db="EMBL/GenBank/DDBJ databases">
        <title>Frigbacter circumglobatus gen. nov. sp. nov., isolated from sediment cultured in situ.</title>
        <authorList>
            <person name="Zhao Z."/>
        </authorList>
    </citation>
    <scope>NUCLEOTIDE SEQUENCE [LARGE SCALE GENOMIC DNA]</scope>
    <source>
        <strain evidence="8 9">ZYL</strain>
    </source>
</reference>
<protein>
    <recommendedName>
        <fullName evidence="7">ABC3 transporter permease C-terminal domain-containing protein</fullName>
    </recommendedName>
</protein>
<dbReference type="FunCoup" id="A0A2G4YPX4">
    <property type="interactions" value="144"/>
</dbReference>
<organism evidence="8 9">
    <name type="scientific">Paremcibacter congregatus</name>
    <dbReference type="NCBI Taxonomy" id="2043170"/>
    <lineage>
        <taxon>Bacteria</taxon>
        <taxon>Pseudomonadati</taxon>
        <taxon>Pseudomonadota</taxon>
        <taxon>Alphaproteobacteria</taxon>
        <taxon>Emcibacterales</taxon>
        <taxon>Emcibacteraceae</taxon>
        <taxon>Paremcibacter</taxon>
    </lineage>
</organism>
<dbReference type="InParanoid" id="A0A2G4YPX4"/>
<name>A0A2G4YPX4_9PROT</name>
<dbReference type="PANTHER" id="PTHR47755">
    <property type="entry name" value="CELL DIVISION PROTEIN FTSX"/>
    <property type="match status" value="1"/>
</dbReference>
<evidence type="ECO:0000313" key="8">
    <source>
        <dbReference type="EMBL" id="PHZ84368.1"/>
    </source>
</evidence>
<evidence type="ECO:0000259" key="7">
    <source>
        <dbReference type="Pfam" id="PF02687"/>
    </source>
</evidence>
<feature type="transmembrane region" description="Helical" evidence="6">
    <location>
        <begin position="166"/>
        <end position="185"/>
    </location>
</feature>
<evidence type="ECO:0000256" key="5">
    <source>
        <dbReference type="ARBA" id="ARBA00023136"/>
    </source>
</evidence>
<comment type="caution">
    <text evidence="8">The sequence shown here is derived from an EMBL/GenBank/DDBJ whole genome shotgun (WGS) entry which is preliminary data.</text>
</comment>
<dbReference type="OrthoDB" id="8478373at2"/>
<keyword evidence="5 6" id="KW-0472">Membrane</keyword>
<evidence type="ECO:0000256" key="1">
    <source>
        <dbReference type="ARBA" id="ARBA00004651"/>
    </source>
</evidence>
<evidence type="ECO:0000256" key="3">
    <source>
        <dbReference type="ARBA" id="ARBA00022692"/>
    </source>
</evidence>
<feature type="transmembrane region" description="Helical" evidence="6">
    <location>
        <begin position="222"/>
        <end position="244"/>
    </location>
</feature>
<dbReference type="InterPro" id="IPR003838">
    <property type="entry name" value="ABC3_permease_C"/>
</dbReference>
<keyword evidence="2" id="KW-1003">Cell membrane</keyword>
<keyword evidence="9" id="KW-1185">Reference proteome</keyword>